<feature type="transmembrane region" description="Helical" evidence="1">
    <location>
        <begin position="105"/>
        <end position="129"/>
    </location>
</feature>
<name>A0ABN5W395_9STAP</name>
<evidence type="ECO:0000256" key="1">
    <source>
        <dbReference type="SAM" id="Phobius"/>
    </source>
</evidence>
<organism evidence="2 3">
    <name type="scientific">Staphylococcus caprae</name>
    <dbReference type="NCBI Taxonomy" id="29380"/>
    <lineage>
        <taxon>Bacteria</taxon>
        <taxon>Bacillati</taxon>
        <taxon>Bacillota</taxon>
        <taxon>Bacilli</taxon>
        <taxon>Bacillales</taxon>
        <taxon>Staphylococcaceae</taxon>
        <taxon>Staphylococcus</taxon>
    </lineage>
</organism>
<reference evidence="2 3" key="1">
    <citation type="submission" date="2018-05" db="EMBL/GenBank/DDBJ databases">
        <title>Complete genome sequencing of three human clinical isolates of Staphylococcus caprae reveals virulence factors similar to those of S. epidermidis and S. capitis.</title>
        <authorList>
            <person name="Watanabe S."/>
            <person name="Cui L."/>
        </authorList>
    </citation>
    <scope>NUCLEOTIDE SEQUENCE [LARGE SCALE GENOMIC DNA]</scope>
    <source>
        <strain evidence="2 3">JMUB590</strain>
    </source>
</reference>
<dbReference type="Proteomes" id="UP000274772">
    <property type="component" value="Chromosome"/>
</dbReference>
<dbReference type="Pfam" id="PF11667">
    <property type="entry name" value="DUF3267"/>
    <property type="match status" value="1"/>
</dbReference>
<dbReference type="RefSeq" id="WP_002443541.1">
    <property type="nucleotide sequence ID" value="NZ_AP018585.1"/>
</dbReference>
<keyword evidence="1" id="KW-0472">Membrane</keyword>
<keyword evidence="1" id="KW-0812">Transmembrane</keyword>
<proteinExistence type="predicted"/>
<evidence type="ECO:0008006" key="4">
    <source>
        <dbReference type="Google" id="ProtNLM"/>
    </source>
</evidence>
<dbReference type="EMBL" id="AP018586">
    <property type="protein sequence ID" value="BBD92163.1"/>
    <property type="molecule type" value="Genomic_DNA"/>
</dbReference>
<evidence type="ECO:0000313" key="3">
    <source>
        <dbReference type="Proteomes" id="UP000274772"/>
    </source>
</evidence>
<dbReference type="InterPro" id="IPR021683">
    <property type="entry name" value="DUF3267"/>
</dbReference>
<keyword evidence="3" id="KW-1185">Reference proteome</keyword>
<sequence length="189" mass="22462">MFLCTRQIDIHARFGIQRITFISIVATIITFLVSYEIMYYFSNTPLSDKHFLILLLFIVLMYPIHKVMHLVFFLPFYKSFRVHKLVNKKWLPYFNTYVNTPIHKIYYCINLILPIIVLSGIFILLSIHFPQYGHYFMFLLSLNIGFSMMDILYLKILLFSNDGHYVEEHQSGLHILNKVNNPRATRTSL</sequence>
<feature type="transmembrane region" description="Helical" evidence="1">
    <location>
        <begin position="21"/>
        <end position="41"/>
    </location>
</feature>
<feature type="transmembrane region" description="Helical" evidence="1">
    <location>
        <begin position="135"/>
        <end position="154"/>
    </location>
</feature>
<evidence type="ECO:0000313" key="2">
    <source>
        <dbReference type="EMBL" id="BBD92163.1"/>
    </source>
</evidence>
<protein>
    <recommendedName>
        <fullName evidence="4">DUF3267 domain-containing protein</fullName>
    </recommendedName>
</protein>
<dbReference type="GeneID" id="58050857"/>
<feature type="transmembrane region" description="Helical" evidence="1">
    <location>
        <begin position="53"/>
        <end position="77"/>
    </location>
</feature>
<accession>A0ABN5W395</accession>
<gene>
    <name evidence="2" type="ORF">JMUB590_1097</name>
</gene>
<keyword evidence="1" id="KW-1133">Transmembrane helix</keyword>